<accession>A0ABU6ZUB3</accession>
<dbReference type="Proteomes" id="UP001341840">
    <property type="component" value="Unassembled WGS sequence"/>
</dbReference>
<evidence type="ECO:0000313" key="2">
    <source>
        <dbReference type="EMBL" id="MED6225542.1"/>
    </source>
</evidence>
<reference evidence="2 3" key="1">
    <citation type="journal article" date="2023" name="Plants (Basel)">
        <title>Bridging the Gap: Combining Genomics and Transcriptomics Approaches to Understand Stylosanthes scabra, an Orphan Legume from the Brazilian Caatinga.</title>
        <authorList>
            <person name="Ferreira-Neto J.R.C."/>
            <person name="da Silva M.D."/>
            <person name="Binneck E."/>
            <person name="de Melo N.F."/>
            <person name="da Silva R.H."/>
            <person name="de Melo A.L.T.M."/>
            <person name="Pandolfi V."/>
            <person name="Bustamante F.O."/>
            <person name="Brasileiro-Vidal A.C."/>
            <person name="Benko-Iseppon A.M."/>
        </authorList>
    </citation>
    <scope>NUCLEOTIDE SEQUENCE [LARGE SCALE GENOMIC DNA]</scope>
    <source>
        <tissue evidence="2">Leaves</tissue>
    </source>
</reference>
<evidence type="ECO:0000256" key="1">
    <source>
        <dbReference type="SAM" id="MobiDB-lite"/>
    </source>
</evidence>
<keyword evidence="3" id="KW-1185">Reference proteome</keyword>
<name>A0ABU6ZUB3_9FABA</name>
<gene>
    <name evidence="2" type="ORF">PIB30_094620</name>
</gene>
<comment type="caution">
    <text evidence="2">The sequence shown here is derived from an EMBL/GenBank/DDBJ whole genome shotgun (WGS) entry which is preliminary data.</text>
</comment>
<feature type="non-terminal residue" evidence="2">
    <location>
        <position position="1"/>
    </location>
</feature>
<proteinExistence type="predicted"/>
<protein>
    <submittedName>
        <fullName evidence="2">Uncharacterized protein</fullName>
    </submittedName>
</protein>
<feature type="compositionally biased region" description="Pro residues" evidence="1">
    <location>
        <begin position="38"/>
        <end position="57"/>
    </location>
</feature>
<sequence length="91" mass="9748">PFVQKEERRNSHSHPPPPPAASCNPSTVAPLQTRPKQRPPSRPGPCKPQPASEPAPPSRLASTRLLVASGHCRPLTHLLAAASSPLIFEKI</sequence>
<feature type="compositionally biased region" description="Basic and acidic residues" evidence="1">
    <location>
        <begin position="1"/>
        <end position="10"/>
    </location>
</feature>
<dbReference type="EMBL" id="JASCZI010273963">
    <property type="protein sequence ID" value="MED6225542.1"/>
    <property type="molecule type" value="Genomic_DNA"/>
</dbReference>
<feature type="region of interest" description="Disordered" evidence="1">
    <location>
        <begin position="1"/>
        <end position="61"/>
    </location>
</feature>
<organism evidence="2 3">
    <name type="scientific">Stylosanthes scabra</name>
    <dbReference type="NCBI Taxonomy" id="79078"/>
    <lineage>
        <taxon>Eukaryota</taxon>
        <taxon>Viridiplantae</taxon>
        <taxon>Streptophyta</taxon>
        <taxon>Embryophyta</taxon>
        <taxon>Tracheophyta</taxon>
        <taxon>Spermatophyta</taxon>
        <taxon>Magnoliopsida</taxon>
        <taxon>eudicotyledons</taxon>
        <taxon>Gunneridae</taxon>
        <taxon>Pentapetalae</taxon>
        <taxon>rosids</taxon>
        <taxon>fabids</taxon>
        <taxon>Fabales</taxon>
        <taxon>Fabaceae</taxon>
        <taxon>Papilionoideae</taxon>
        <taxon>50 kb inversion clade</taxon>
        <taxon>dalbergioids sensu lato</taxon>
        <taxon>Dalbergieae</taxon>
        <taxon>Pterocarpus clade</taxon>
        <taxon>Stylosanthes</taxon>
    </lineage>
</organism>
<evidence type="ECO:0000313" key="3">
    <source>
        <dbReference type="Proteomes" id="UP001341840"/>
    </source>
</evidence>